<dbReference type="EMBL" id="JACHXN010000022">
    <property type="protein sequence ID" value="MBB3148690.1"/>
    <property type="molecule type" value="Genomic_DNA"/>
</dbReference>
<name>A0A839UIJ8_9HYPH</name>
<gene>
    <name evidence="1" type="ORF">FHS21_005138</name>
</gene>
<reference evidence="1 2" key="1">
    <citation type="submission" date="2020-08" db="EMBL/GenBank/DDBJ databases">
        <title>Genomic Encyclopedia of Type Strains, Phase III (KMG-III): the genomes of soil and plant-associated and newly described type strains.</title>
        <authorList>
            <person name="Whitman W."/>
        </authorList>
    </citation>
    <scope>NUCLEOTIDE SEQUENCE [LARGE SCALE GENOMIC DNA]</scope>
    <source>
        <strain evidence="1 2">CECT 7015</strain>
    </source>
</reference>
<proteinExistence type="predicted"/>
<protein>
    <submittedName>
        <fullName evidence="1">Uncharacterized protein</fullName>
    </submittedName>
</protein>
<evidence type="ECO:0000313" key="1">
    <source>
        <dbReference type="EMBL" id="MBB3148690.1"/>
    </source>
</evidence>
<dbReference type="AlphaFoldDB" id="A0A839UIJ8"/>
<organism evidence="1 2">
    <name type="scientific">Phyllobacterium trifolii</name>
    <dbReference type="NCBI Taxonomy" id="300193"/>
    <lineage>
        <taxon>Bacteria</taxon>
        <taxon>Pseudomonadati</taxon>
        <taxon>Pseudomonadota</taxon>
        <taxon>Alphaproteobacteria</taxon>
        <taxon>Hyphomicrobiales</taxon>
        <taxon>Phyllobacteriaceae</taxon>
        <taxon>Phyllobacterium</taxon>
    </lineage>
</organism>
<dbReference type="RefSeq" id="WP_158482232.1">
    <property type="nucleotide sequence ID" value="NZ_JACHXN010000022.1"/>
</dbReference>
<keyword evidence="2" id="KW-1185">Reference proteome</keyword>
<accession>A0A839UIJ8</accession>
<sequence length="124" mass="13209">MEHSESRRDLCVEVRGLVSFRYVLALALSLLSAIFSSQAHAKDISFAAFPFLVNCEVSGVHHAYYLSKIGADGVAIYISPDNLAGRVTINGAAEPAMGGEGPGSCSGKTLEELRSAGQAFYLQR</sequence>
<comment type="caution">
    <text evidence="1">The sequence shown here is derived from an EMBL/GenBank/DDBJ whole genome shotgun (WGS) entry which is preliminary data.</text>
</comment>
<dbReference type="Proteomes" id="UP000554520">
    <property type="component" value="Unassembled WGS sequence"/>
</dbReference>
<evidence type="ECO:0000313" key="2">
    <source>
        <dbReference type="Proteomes" id="UP000554520"/>
    </source>
</evidence>